<dbReference type="PANTHER" id="PTHR12905">
    <property type="entry name" value="METALLOPHOSPHOESTERASE"/>
    <property type="match status" value="1"/>
</dbReference>
<feature type="domain" description="Calcineurin-like phosphoesterase" evidence="1">
    <location>
        <begin position="6"/>
        <end position="237"/>
    </location>
</feature>
<dbReference type="AlphaFoldDB" id="A0AAE3GBR7"/>
<dbReference type="InterPro" id="IPR051693">
    <property type="entry name" value="UPF0046_metallophosphoest"/>
</dbReference>
<dbReference type="GO" id="GO:0042545">
    <property type="term" value="P:cell wall modification"/>
    <property type="evidence" value="ECO:0007669"/>
    <property type="project" value="TreeGrafter"/>
</dbReference>
<dbReference type="InterPro" id="IPR004843">
    <property type="entry name" value="Calcineurin-like_PHP"/>
</dbReference>
<dbReference type="SUPFAM" id="SSF56300">
    <property type="entry name" value="Metallo-dependent phosphatases"/>
    <property type="match status" value="1"/>
</dbReference>
<gene>
    <name evidence="2" type="ORF">LX83_002165</name>
</gene>
<keyword evidence="3" id="KW-1185">Reference proteome</keyword>
<dbReference type="GO" id="GO:0016787">
    <property type="term" value="F:hydrolase activity"/>
    <property type="evidence" value="ECO:0007669"/>
    <property type="project" value="InterPro"/>
</dbReference>
<dbReference type="Gene3D" id="3.60.21.10">
    <property type="match status" value="1"/>
</dbReference>
<accession>A0AAE3GBR7</accession>
<comment type="caution">
    <text evidence="2">The sequence shown here is derived from an EMBL/GenBank/DDBJ whole genome shotgun (WGS) entry which is preliminary data.</text>
</comment>
<sequence length="266" mass="28967">MSVGVRVHVVSDVHGNAEALARAGDGADALVVLGDLLDFVDYHDHSRGILGAVFGPDKVATFAELRRGRHTAEAGRYIRGLWDSLADPAAVIRDAVREQYATLFASMTAPTYATPGNVDAPELWPEFAGAGVRVLDGEVVEIGGLRFGFAGGALLPPGGVLRRDAVWRPYLRTEEELGAALAGLDEVDVLCTHVPPALPELVYDVVARRPEYGSTSLLKLIERDRPRWSVFGHVHQPLARRMRVGWTECVNVGHFQRTARPHVLAW</sequence>
<name>A0AAE3GBR7_9PSEU</name>
<dbReference type="Pfam" id="PF00149">
    <property type="entry name" value="Metallophos"/>
    <property type="match status" value="1"/>
</dbReference>
<dbReference type="InterPro" id="IPR029052">
    <property type="entry name" value="Metallo-depent_PP-like"/>
</dbReference>
<dbReference type="PANTHER" id="PTHR12905:SF0">
    <property type="entry name" value="CALCINEURIN-LIKE PHOSPHOESTERASE DOMAIN-CONTAINING PROTEIN"/>
    <property type="match status" value="1"/>
</dbReference>
<evidence type="ECO:0000313" key="2">
    <source>
        <dbReference type="EMBL" id="MCP2165316.1"/>
    </source>
</evidence>
<dbReference type="Proteomes" id="UP001206128">
    <property type="component" value="Unassembled WGS sequence"/>
</dbReference>
<organism evidence="2 3">
    <name type="scientific">Goodfellowiella coeruleoviolacea</name>
    <dbReference type="NCBI Taxonomy" id="334858"/>
    <lineage>
        <taxon>Bacteria</taxon>
        <taxon>Bacillati</taxon>
        <taxon>Actinomycetota</taxon>
        <taxon>Actinomycetes</taxon>
        <taxon>Pseudonocardiales</taxon>
        <taxon>Pseudonocardiaceae</taxon>
        <taxon>Goodfellowiella</taxon>
    </lineage>
</organism>
<evidence type="ECO:0000313" key="3">
    <source>
        <dbReference type="Proteomes" id="UP001206128"/>
    </source>
</evidence>
<protein>
    <submittedName>
        <fullName evidence="2">Phosphoesterase</fullName>
    </submittedName>
</protein>
<proteinExistence type="predicted"/>
<evidence type="ECO:0000259" key="1">
    <source>
        <dbReference type="Pfam" id="PF00149"/>
    </source>
</evidence>
<reference evidence="2" key="1">
    <citation type="submission" date="2022-06" db="EMBL/GenBank/DDBJ databases">
        <title>Genomic Encyclopedia of Archaeal and Bacterial Type Strains, Phase II (KMG-II): from individual species to whole genera.</title>
        <authorList>
            <person name="Goeker M."/>
        </authorList>
    </citation>
    <scope>NUCLEOTIDE SEQUENCE</scope>
    <source>
        <strain evidence="2">DSM 43935</strain>
    </source>
</reference>
<dbReference type="EMBL" id="JAMTCK010000004">
    <property type="protein sequence ID" value="MCP2165316.1"/>
    <property type="molecule type" value="Genomic_DNA"/>
</dbReference>